<dbReference type="PANTHER" id="PTHR37422:SF13">
    <property type="entry name" value="LIPOPOLYSACCHARIDE BIOSYNTHESIS PROTEIN PA4999-RELATED"/>
    <property type="match status" value="1"/>
</dbReference>
<dbReference type="RefSeq" id="WP_070954884.1">
    <property type="nucleotide sequence ID" value="NZ_CP015208.1"/>
</dbReference>
<evidence type="ECO:0000256" key="2">
    <source>
        <dbReference type="ARBA" id="ARBA00022692"/>
    </source>
</evidence>
<evidence type="ECO:0000313" key="8">
    <source>
        <dbReference type="Proteomes" id="UP000243784"/>
    </source>
</evidence>
<feature type="transmembrane region" description="Helical" evidence="5">
    <location>
        <begin position="21"/>
        <end position="39"/>
    </location>
</feature>
<feature type="transmembrane region" description="Helical" evidence="5">
    <location>
        <begin position="239"/>
        <end position="257"/>
    </location>
</feature>
<evidence type="ECO:0000256" key="1">
    <source>
        <dbReference type="ARBA" id="ARBA00004141"/>
    </source>
</evidence>
<feature type="transmembrane region" description="Helical" evidence="5">
    <location>
        <begin position="354"/>
        <end position="375"/>
    </location>
</feature>
<evidence type="ECO:0000256" key="3">
    <source>
        <dbReference type="ARBA" id="ARBA00022989"/>
    </source>
</evidence>
<dbReference type="Proteomes" id="UP000243784">
    <property type="component" value="Chromosome"/>
</dbReference>
<feature type="transmembrane region" description="Helical" evidence="5">
    <location>
        <begin position="45"/>
        <end position="64"/>
    </location>
</feature>
<dbReference type="AlphaFoldDB" id="A0A1D9E016"/>
<proteinExistence type="predicted"/>
<name>A0A1D9E016_9MICO</name>
<dbReference type="GO" id="GO:0016020">
    <property type="term" value="C:membrane"/>
    <property type="evidence" value="ECO:0007669"/>
    <property type="project" value="UniProtKB-SubCell"/>
</dbReference>
<keyword evidence="4 5" id="KW-0472">Membrane</keyword>
<dbReference type="Pfam" id="PF04932">
    <property type="entry name" value="Wzy_C"/>
    <property type="match status" value="1"/>
</dbReference>
<accession>A0A1D9E016</accession>
<reference evidence="7 8" key="1">
    <citation type="journal article" date="2016" name="Biochim. Biophys. Acta">
        <title>Photochemical characterization of actinorhodopsin and its functional existence in the natural host.</title>
        <authorList>
            <person name="Nakamura S."/>
            <person name="Kikukawa T."/>
            <person name="Tamogami J."/>
            <person name="Kamiya M."/>
            <person name="Aizawa T."/>
            <person name="Hahn M.W."/>
            <person name="Ihara K."/>
            <person name="Kamo N."/>
            <person name="Demura M."/>
        </authorList>
    </citation>
    <scope>NUCLEOTIDE SEQUENCE [LARGE SCALE GENOMIC DNA]</scope>
    <source>
        <strain evidence="7 8">MWH-Dar1</strain>
    </source>
</reference>
<evidence type="ECO:0000313" key="7">
    <source>
        <dbReference type="EMBL" id="AOY56379.1"/>
    </source>
</evidence>
<feature type="transmembrane region" description="Helical" evidence="5">
    <location>
        <begin position="76"/>
        <end position="94"/>
    </location>
</feature>
<comment type="subcellular location">
    <subcellularLocation>
        <location evidence="1">Membrane</location>
        <topology evidence="1">Multi-pass membrane protein</topology>
    </subcellularLocation>
</comment>
<dbReference type="KEGG" id="rpla:A4Z71_05355"/>
<dbReference type="PANTHER" id="PTHR37422">
    <property type="entry name" value="TEICHURONIC ACID BIOSYNTHESIS PROTEIN TUAE"/>
    <property type="match status" value="1"/>
</dbReference>
<keyword evidence="3 5" id="KW-1133">Transmembrane helix</keyword>
<keyword evidence="2 5" id="KW-0812">Transmembrane</keyword>
<dbReference type="OrthoDB" id="1118146at2"/>
<feature type="transmembrane region" description="Helical" evidence="5">
    <location>
        <begin position="193"/>
        <end position="210"/>
    </location>
</feature>
<gene>
    <name evidence="7" type="ORF">A4Z71_05355</name>
</gene>
<keyword evidence="8" id="KW-1185">Reference proteome</keyword>
<organism evidence="7 8">
    <name type="scientific">Candidatus Rhodoluna planktonica</name>
    <dbReference type="NCBI Taxonomy" id="535712"/>
    <lineage>
        <taxon>Bacteria</taxon>
        <taxon>Bacillati</taxon>
        <taxon>Actinomycetota</taxon>
        <taxon>Actinomycetes</taxon>
        <taxon>Micrococcales</taxon>
        <taxon>Microbacteriaceae</taxon>
        <taxon>Luna cluster</taxon>
        <taxon>Luna-1 subcluster</taxon>
        <taxon>Rhodoluna</taxon>
    </lineage>
</organism>
<feature type="transmembrane region" description="Helical" evidence="5">
    <location>
        <begin position="387"/>
        <end position="405"/>
    </location>
</feature>
<dbReference type="EMBL" id="CP015208">
    <property type="protein sequence ID" value="AOY56379.1"/>
    <property type="molecule type" value="Genomic_DNA"/>
</dbReference>
<feature type="domain" description="O-antigen ligase-related" evidence="6">
    <location>
        <begin position="223"/>
        <end position="367"/>
    </location>
</feature>
<dbReference type="InterPro" id="IPR051533">
    <property type="entry name" value="WaaL-like"/>
</dbReference>
<evidence type="ECO:0000256" key="4">
    <source>
        <dbReference type="ARBA" id="ARBA00023136"/>
    </source>
</evidence>
<evidence type="ECO:0000256" key="5">
    <source>
        <dbReference type="SAM" id="Phobius"/>
    </source>
</evidence>
<protein>
    <recommendedName>
        <fullName evidence="6">O-antigen ligase-related domain-containing protein</fullName>
    </recommendedName>
</protein>
<feature type="transmembrane region" description="Helical" evidence="5">
    <location>
        <begin position="269"/>
        <end position="288"/>
    </location>
</feature>
<evidence type="ECO:0000259" key="6">
    <source>
        <dbReference type="Pfam" id="PF04932"/>
    </source>
</evidence>
<dbReference type="STRING" id="535712.A4Z71_05355"/>
<feature type="transmembrane region" description="Helical" evidence="5">
    <location>
        <begin position="100"/>
        <end position="121"/>
    </location>
</feature>
<sequence>MSDLTRPIRVIANTREKGYRAKWAVAYAVAFTMLAGDAVRYSIGWIGWGALLVVLFGLAVALLVSKRREIDSKPSWPLISLLTLMAVSTLWSAYPGFTALATVAQVGTTVFAFFLAALFSWRALLNLFANTLRVILASSLLFEVIARFIVAAPIAPIFKNYSGETPPAAAYYWTQANLFTGERIQGIVGNSNLLAYLAMFGLVVFTVEFAIHEKSRWLSVGSLLLAALLMLEARSAGIGFAMVAVAAASVVSIAAEGKERDVRHRYYRIAWAVAGTFAAVVLIFRATVFEFIGKSPDMTGRSGIWKKVLELIEDRPVQGWGWISHWIPGVEPYEGLVVIGKVPYYQAHNAYLDMTLQLGAIGALLFLVMLSIAFVKLWRLAVRHTSALYLWPILFFVGLAVWSLTESRMLIENGWMLLTLFAIKVNDPLETLEPRGNSPKRVRLLSRGLRQNRPQLHKDH</sequence>
<dbReference type="InterPro" id="IPR007016">
    <property type="entry name" value="O-antigen_ligase-rel_domated"/>
</dbReference>